<evidence type="ECO:0000256" key="17">
    <source>
        <dbReference type="RuleBase" id="RU003404"/>
    </source>
</evidence>
<comment type="similarity">
    <text evidence="17">Belongs to the complex I subunit 5 family.</text>
</comment>
<evidence type="ECO:0000259" key="19">
    <source>
        <dbReference type="Pfam" id="PF00662"/>
    </source>
</evidence>
<comment type="function">
    <text evidence="1">Core subunit of the mitochondrial membrane respiratory chain NADH dehydrogenase (Complex I) that is believed to belong to the minimal assembly required for catalysis. Complex I functions in the transfer of electrons from NADH to the respiratory chain. The immediate electron acceptor for the enzyme is believed to be ubiquinone.</text>
</comment>
<feature type="transmembrane region" description="Helical" evidence="17">
    <location>
        <begin position="274"/>
        <end position="293"/>
    </location>
</feature>
<reference evidence="21" key="1">
    <citation type="journal article" date="2004" name="Proc. R. Soc. B">
        <title>Phylogenetic position of the Pentastomida and [pan]crustacean relationships.</title>
        <authorList>
            <person name="Lavrov D.V."/>
            <person name="Brown W.M."/>
            <person name="Boore J.L."/>
        </authorList>
    </citation>
    <scope>NUCLEOTIDE SEQUENCE</scope>
</reference>
<evidence type="ECO:0000256" key="9">
    <source>
        <dbReference type="ARBA" id="ARBA00022967"/>
    </source>
</evidence>
<comment type="catalytic activity">
    <reaction evidence="16 17">
        <text>a ubiquinone + NADH + 5 H(+)(in) = a ubiquinol + NAD(+) + 4 H(+)(out)</text>
        <dbReference type="Rhea" id="RHEA:29091"/>
        <dbReference type="Rhea" id="RHEA-COMP:9565"/>
        <dbReference type="Rhea" id="RHEA-COMP:9566"/>
        <dbReference type="ChEBI" id="CHEBI:15378"/>
        <dbReference type="ChEBI" id="CHEBI:16389"/>
        <dbReference type="ChEBI" id="CHEBI:17976"/>
        <dbReference type="ChEBI" id="CHEBI:57540"/>
        <dbReference type="ChEBI" id="CHEBI:57945"/>
        <dbReference type="EC" id="7.1.1.2"/>
    </reaction>
</comment>
<organism evidence="21">
    <name type="scientific">Hutchinsoniella macracantha</name>
    <dbReference type="NCBI Taxonomy" id="84335"/>
    <lineage>
        <taxon>Eukaryota</taxon>
        <taxon>Metazoa</taxon>
        <taxon>Ecdysozoa</taxon>
        <taxon>Arthropoda</taxon>
        <taxon>Crustacea</taxon>
        <taxon>Cephalocarida</taxon>
        <taxon>Brachypoda</taxon>
        <taxon>Hutchinsoniellidae</taxon>
        <taxon>Hutchinsoniella</taxon>
    </lineage>
</organism>
<comment type="function">
    <text evidence="17">Core subunit of the mitochondrial membrane respiratory chain NADH dehydrogenase (Complex I) which catalyzes electron transfer from NADH through the respiratory chain, using ubiquinone as an electron acceptor. Essential for the catalytic activity and assembly of complex I.</text>
</comment>
<evidence type="ECO:0000259" key="20">
    <source>
        <dbReference type="Pfam" id="PF06455"/>
    </source>
</evidence>
<feature type="transmembrane region" description="Helical" evidence="17">
    <location>
        <begin position="89"/>
        <end position="108"/>
    </location>
</feature>
<dbReference type="InterPro" id="IPR010934">
    <property type="entry name" value="NADH_DH_su5_C"/>
</dbReference>
<feature type="transmembrane region" description="Helical" evidence="17">
    <location>
        <begin position="383"/>
        <end position="404"/>
    </location>
</feature>
<dbReference type="EMBL" id="AY456189">
    <property type="protein sequence ID" value="AAS00875.1"/>
    <property type="molecule type" value="Genomic_DNA"/>
</dbReference>
<evidence type="ECO:0000256" key="10">
    <source>
        <dbReference type="ARBA" id="ARBA00022982"/>
    </source>
</evidence>
<keyword evidence="15 17" id="KW-0472">Membrane</keyword>
<dbReference type="InterPro" id="IPR003945">
    <property type="entry name" value="NU5C-like"/>
</dbReference>
<keyword evidence="8" id="KW-0999">Mitochondrion inner membrane</keyword>
<evidence type="ECO:0000256" key="13">
    <source>
        <dbReference type="ARBA" id="ARBA00023075"/>
    </source>
</evidence>
<dbReference type="GO" id="GO:0008137">
    <property type="term" value="F:NADH dehydrogenase (ubiquinone) activity"/>
    <property type="evidence" value="ECO:0007669"/>
    <property type="project" value="UniProtKB-EC"/>
</dbReference>
<dbReference type="GO" id="GO:0005743">
    <property type="term" value="C:mitochondrial inner membrane"/>
    <property type="evidence" value="ECO:0007669"/>
    <property type="project" value="UniProtKB-SubCell"/>
</dbReference>
<keyword evidence="21" id="KW-0560">Oxidoreductase</keyword>
<protein>
    <recommendedName>
        <fullName evidence="4 17">NADH-ubiquinone oxidoreductase chain 5</fullName>
        <ecNumber evidence="3 17">7.1.1.2</ecNumber>
    </recommendedName>
</protein>
<evidence type="ECO:0000256" key="4">
    <source>
        <dbReference type="ARBA" id="ARBA00021096"/>
    </source>
</evidence>
<feature type="transmembrane region" description="Helical" evidence="17">
    <location>
        <begin position="458"/>
        <end position="479"/>
    </location>
</feature>
<feature type="transmembrane region" description="Helical" evidence="17">
    <location>
        <begin position="12"/>
        <end position="32"/>
    </location>
</feature>
<evidence type="ECO:0000256" key="12">
    <source>
        <dbReference type="ARBA" id="ARBA00023027"/>
    </source>
</evidence>
<keyword evidence="10" id="KW-0249">Electron transport</keyword>
<keyword evidence="11 17" id="KW-1133">Transmembrane helix</keyword>
<evidence type="ECO:0000259" key="18">
    <source>
        <dbReference type="Pfam" id="PF00361"/>
    </source>
</evidence>
<feature type="transmembrane region" description="Helical" evidence="17">
    <location>
        <begin position="153"/>
        <end position="170"/>
    </location>
</feature>
<feature type="domain" description="NADH-Ubiquinone oxidoreductase (complex I) chain 5 N-terminal" evidence="19">
    <location>
        <begin position="45"/>
        <end position="91"/>
    </location>
</feature>
<dbReference type="AlphaFoldDB" id="Q6SKZ8"/>
<evidence type="ECO:0000256" key="8">
    <source>
        <dbReference type="ARBA" id="ARBA00022792"/>
    </source>
</evidence>
<keyword evidence="14 17" id="KW-0496">Mitochondrion</keyword>
<dbReference type="Pfam" id="PF00662">
    <property type="entry name" value="Proton_antipo_N"/>
    <property type="match status" value="1"/>
</dbReference>
<feature type="transmembrane region" description="Helical" evidence="17">
    <location>
        <begin position="218"/>
        <end position="236"/>
    </location>
</feature>
<dbReference type="PANTHER" id="PTHR42829:SF2">
    <property type="entry name" value="NADH-UBIQUINONE OXIDOREDUCTASE CHAIN 5"/>
    <property type="match status" value="1"/>
</dbReference>
<evidence type="ECO:0000313" key="21">
    <source>
        <dbReference type="EMBL" id="AAS00875.1"/>
    </source>
</evidence>
<feature type="transmembrane region" description="Helical" evidence="17">
    <location>
        <begin position="182"/>
        <end position="206"/>
    </location>
</feature>
<feature type="transmembrane region" description="Helical" evidence="17">
    <location>
        <begin position="559"/>
        <end position="577"/>
    </location>
</feature>
<dbReference type="Pfam" id="PF00361">
    <property type="entry name" value="Proton_antipo_M"/>
    <property type="match status" value="1"/>
</dbReference>
<feature type="domain" description="NADH dehydrogenase subunit 5 C-terminal" evidence="20">
    <location>
        <begin position="395"/>
        <end position="576"/>
    </location>
</feature>
<accession>Q6SKZ8</accession>
<gene>
    <name evidence="21" type="primary">nad5</name>
</gene>
<dbReference type="EC" id="7.1.1.2" evidence="3 17"/>
<evidence type="ECO:0000256" key="16">
    <source>
        <dbReference type="ARBA" id="ARBA00049551"/>
    </source>
</evidence>
<geneLocation type="mitochondrion" evidence="21"/>
<evidence type="ECO:0000256" key="6">
    <source>
        <dbReference type="ARBA" id="ARBA00022660"/>
    </source>
</evidence>
<dbReference type="InterPro" id="IPR001516">
    <property type="entry name" value="Proton_antipo_N"/>
</dbReference>
<feature type="transmembrane region" description="Helical" evidence="17">
    <location>
        <begin position="299"/>
        <end position="320"/>
    </location>
</feature>
<comment type="subcellular location">
    <subcellularLocation>
        <location evidence="2">Mitochondrion inner membrane</location>
        <topology evidence="2">Multi-pass membrane protein</topology>
    </subcellularLocation>
</comment>
<keyword evidence="7 17" id="KW-0812">Transmembrane</keyword>
<evidence type="ECO:0000256" key="2">
    <source>
        <dbReference type="ARBA" id="ARBA00004448"/>
    </source>
</evidence>
<keyword evidence="9" id="KW-1278">Translocase</keyword>
<keyword evidence="12 17" id="KW-0520">NAD</keyword>
<dbReference type="GO" id="GO:0003954">
    <property type="term" value="F:NADH dehydrogenase activity"/>
    <property type="evidence" value="ECO:0007669"/>
    <property type="project" value="TreeGrafter"/>
</dbReference>
<evidence type="ECO:0000256" key="14">
    <source>
        <dbReference type="ARBA" id="ARBA00023128"/>
    </source>
</evidence>
<keyword evidence="6" id="KW-0679">Respiratory chain</keyword>
<dbReference type="PRINTS" id="PR01434">
    <property type="entry name" value="NADHDHGNASE5"/>
</dbReference>
<feature type="transmembrane region" description="Helical" evidence="17">
    <location>
        <begin position="425"/>
        <end position="446"/>
    </location>
</feature>
<evidence type="ECO:0000256" key="11">
    <source>
        <dbReference type="ARBA" id="ARBA00022989"/>
    </source>
</evidence>
<evidence type="ECO:0000256" key="3">
    <source>
        <dbReference type="ARBA" id="ARBA00012944"/>
    </source>
</evidence>
<feature type="transmembrane region" description="Helical" evidence="17">
    <location>
        <begin position="341"/>
        <end position="363"/>
    </location>
</feature>
<evidence type="ECO:0000256" key="5">
    <source>
        <dbReference type="ARBA" id="ARBA00022448"/>
    </source>
</evidence>
<feature type="transmembrane region" description="Helical" evidence="17">
    <location>
        <begin position="248"/>
        <end position="267"/>
    </location>
</feature>
<dbReference type="GO" id="GO:0042773">
    <property type="term" value="P:ATP synthesis coupled electron transport"/>
    <property type="evidence" value="ECO:0007669"/>
    <property type="project" value="InterPro"/>
</dbReference>
<dbReference type="Pfam" id="PF06455">
    <property type="entry name" value="NADH5_C"/>
    <property type="match status" value="1"/>
</dbReference>
<feature type="domain" description="NADH:quinone oxidoreductase/Mrp antiporter transmembrane" evidence="18">
    <location>
        <begin position="108"/>
        <end position="391"/>
    </location>
</feature>
<feature type="transmembrane region" description="Helical" evidence="17">
    <location>
        <begin position="114"/>
        <end position="132"/>
    </location>
</feature>
<dbReference type="PANTHER" id="PTHR42829">
    <property type="entry name" value="NADH-UBIQUINONE OXIDOREDUCTASE CHAIN 5"/>
    <property type="match status" value="1"/>
</dbReference>
<feature type="transmembrane region" description="Helical" evidence="17">
    <location>
        <begin position="52"/>
        <end position="77"/>
    </location>
</feature>
<keyword evidence="5 17" id="KW-0813">Transport</keyword>
<dbReference type="GO" id="GO:0015990">
    <property type="term" value="P:electron transport coupled proton transport"/>
    <property type="evidence" value="ECO:0007669"/>
    <property type="project" value="TreeGrafter"/>
</dbReference>
<sequence length="578" mass="65318">MTCKMSMYLKFSTWLMISSLFTTLLSMYIVIYNHNLIIEWEITTTNTAPINFIILIDMMSSIFLSTVFFISAMVIMYSEMYMEHDKTKNRFLILVLFFVLSMSLLIISPNMISMLLGWDGLGFTSYVLVIYYQNPYSQNAGMITALSNRIGDAAILLAIAYSMNLGYWNLPTLTMNPETSPMIMLPLLIILASITKSAQIPFSAWLPMAMAAPTPVSALVHSSTLVTAGVYLSIRFSPIIQETISPKMMLLILGTLTMLMAGANANMEMDFKKIIALSTLSQLGLMMMILSTGQFKLTLFHLITHAMFKSLLFLCAGMMIHNSKNYQDIRAMSKTTMKCPTTSISFSIASLALCGFPFTAGFYSKDMIMEMTFMNFTNLTTLTLLLIATGMTASYSIRLMFYLTKSNPLSLTCSPNDKKNKMMTSPILLLTIMATTVGSLLTWFIFPNPEMICLPLPMKTATLFTIILGMLLGLILSNINQKSNMNLYKKFNKYKDLSNTMWFMKIISSTITINKPLHLGNNLNHIYEKGWAELYGPQGTYNILTKTSANMQTYQMNNLKTFLFMFFMWNTIIFISFL</sequence>
<proteinExistence type="inferred from homology"/>
<dbReference type="InterPro" id="IPR001750">
    <property type="entry name" value="ND/Mrp_TM"/>
</dbReference>
<name>Q6SKZ8_9CRUS</name>
<keyword evidence="13 17" id="KW-0830">Ubiquinone</keyword>
<evidence type="ECO:0000256" key="7">
    <source>
        <dbReference type="ARBA" id="ARBA00022692"/>
    </source>
</evidence>
<evidence type="ECO:0000256" key="1">
    <source>
        <dbReference type="ARBA" id="ARBA00003257"/>
    </source>
</evidence>
<evidence type="ECO:0000256" key="15">
    <source>
        <dbReference type="ARBA" id="ARBA00023136"/>
    </source>
</evidence>